<dbReference type="PRINTS" id="PR00783">
    <property type="entry name" value="MINTRINSICP"/>
</dbReference>
<reference evidence="9 10" key="1">
    <citation type="submission" date="2019-08" db="EMBL/GenBank/DDBJ databases">
        <title>Deep-cultivation of Planctomycetes and their phenomic and genomic characterization uncovers novel biology.</title>
        <authorList>
            <person name="Wiegand S."/>
            <person name="Jogler M."/>
            <person name="Boedeker C."/>
            <person name="Pinto D."/>
            <person name="Vollmers J."/>
            <person name="Rivas-Marin E."/>
            <person name="Kohn T."/>
            <person name="Peeters S.H."/>
            <person name="Heuer A."/>
            <person name="Rast P."/>
            <person name="Oberbeckmann S."/>
            <person name="Bunk B."/>
            <person name="Jeske O."/>
            <person name="Meyerdierks A."/>
            <person name="Storesund J.E."/>
            <person name="Kallscheuer N."/>
            <person name="Luecker S."/>
            <person name="Lage O.M."/>
            <person name="Pohl T."/>
            <person name="Merkel B.J."/>
            <person name="Hornburger P."/>
            <person name="Mueller R.-W."/>
            <person name="Bruemmer F."/>
            <person name="Labrenz M."/>
            <person name="Spormann A.M."/>
            <person name="Op den Camp H."/>
            <person name="Overmann J."/>
            <person name="Amann R."/>
            <person name="Jetten M.S.M."/>
            <person name="Mascher T."/>
            <person name="Medema M.H."/>
            <person name="Devos D.P."/>
            <person name="Kaster A.-K."/>
            <person name="Ovreas L."/>
            <person name="Rohde M."/>
            <person name="Galperin M.Y."/>
            <person name="Jogler C."/>
        </authorList>
    </citation>
    <scope>NUCLEOTIDE SEQUENCE [LARGE SCALE GENOMIC DNA]</scope>
    <source>
        <strain evidence="9 10">UC8</strain>
    </source>
</reference>
<dbReference type="GO" id="GO:0005886">
    <property type="term" value="C:plasma membrane"/>
    <property type="evidence" value="ECO:0007669"/>
    <property type="project" value="TreeGrafter"/>
</dbReference>
<evidence type="ECO:0000256" key="3">
    <source>
        <dbReference type="ARBA" id="ARBA00022448"/>
    </source>
</evidence>
<keyword evidence="4 7" id="KW-0812">Transmembrane</keyword>
<dbReference type="SUPFAM" id="SSF81338">
    <property type="entry name" value="Aquaporin-like"/>
    <property type="match status" value="1"/>
</dbReference>
<evidence type="ECO:0000256" key="4">
    <source>
        <dbReference type="ARBA" id="ARBA00022692"/>
    </source>
</evidence>
<dbReference type="Pfam" id="PF00230">
    <property type="entry name" value="MIP"/>
    <property type="match status" value="1"/>
</dbReference>
<comment type="similarity">
    <text evidence="2 7">Belongs to the MIP/aquaporin (TC 1.A.8) family.</text>
</comment>
<keyword evidence="6 8" id="KW-0472">Membrane</keyword>
<feature type="transmembrane region" description="Helical" evidence="8">
    <location>
        <begin position="6"/>
        <end position="27"/>
    </location>
</feature>
<feature type="transmembrane region" description="Helical" evidence="8">
    <location>
        <begin position="39"/>
        <end position="59"/>
    </location>
</feature>
<dbReference type="InterPro" id="IPR050363">
    <property type="entry name" value="MIP/Aquaporin"/>
</dbReference>
<dbReference type="AlphaFoldDB" id="A0A5B9QML1"/>
<evidence type="ECO:0000256" key="2">
    <source>
        <dbReference type="ARBA" id="ARBA00006175"/>
    </source>
</evidence>
<protein>
    <submittedName>
        <fullName evidence="9">Glycerol uptake facilitator protein</fullName>
    </submittedName>
</protein>
<keyword evidence="10" id="KW-1185">Reference proteome</keyword>
<dbReference type="NCBIfam" id="TIGR00861">
    <property type="entry name" value="MIP"/>
    <property type="match status" value="1"/>
</dbReference>
<dbReference type="Proteomes" id="UP000325286">
    <property type="component" value="Chromosome"/>
</dbReference>
<evidence type="ECO:0000256" key="5">
    <source>
        <dbReference type="ARBA" id="ARBA00022989"/>
    </source>
</evidence>
<organism evidence="9 10">
    <name type="scientific">Roseimaritima ulvae</name>
    <dbReference type="NCBI Taxonomy" id="980254"/>
    <lineage>
        <taxon>Bacteria</taxon>
        <taxon>Pseudomonadati</taxon>
        <taxon>Planctomycetota</taxon>
        <taxon>Planctomycetia</taxon>
        <taxon>Pirellulales</taxon>
        <taxon>Pirellulaceae</taxon>
        <taxon>Roseimaritima</taxon>
    </lineage>
</organism>
<keyword evidence="5 8" id="KW-1133">Transmembrane helix</keyword>
<accession>A0A5B9QML1</accession>
<evidence type="ECO:0000256" key="7">
    <source>
        <dbReference type="RuleBase" id="RU000477"/>
    </source>
</evidence>
<comment type="subcellular location">
    <subcellularLocation>
        <location evidence="1">Membrane</location>
        <topology evidence="1">Multi-pass membrane protein</topology>
    </subcellularLocation>
</comment>
<feature type="transmembrane region" description="Helical" evidence="8">
    <location>
        <begin position="176"/>
        <end position="198"/>
    </location>
</feature>
<dbReference type="InterPro" id="IPR000425">
    <property type="entry name" value="MIP"/>
</dbReference>
<dbReference type="OrthoDB" id="9807293at2"/>
<dbReference type="Gene3D" id="1.20.1080.10">
    <property type="entry name" value="Glycerol uptake facilitator protein"/>
    <property type="match status" value="1"/>
</dbReference>
<dbReference type="KEGG" id="rul:UC8_02110"/>
<proteinExistence type="inferred from homology"/>
<dbReference type="InterPro" id="IPR023271">
    <property type="entry name" value="Aquaporin-like"/>
</dbReference>
<dbReference type="EMBL" id="CP042914">
    <property type="protein sequence ID" value="QEG38256.1"/>
    <property type="molecule type" value="Genomic_DNA"/>
</dbReference>
<dbReference type="PANTHER" id="PTHR43829:SF9">
    <property type="entry name" value="AQUAPORIN-9"/>
    <property type="match status" value="1"/>
</dbReference>
<feature type="transmembrane region" description="Helical" evidence="8">
    <location>
        <begin position="134"/>
        <end position="156"/>
    </location>
</feature>
<dbReference type="CDD" id="cd00333">
    <property type="entry name" value="MIP"/>
    <property type="match status" value="1"/>
</dbReference>
<dbReference type="PANTHER" id="PTHR43829">
    <property type="entry name" value="AQUAPORIN OR AQUAGLYCEROPORIN RELATED"/>
    <property type="match status" value="1"/>
</dbReference>
<keyword evidence="3 7" id="KW-0813">Transport</keyword>
<dbReference type="GO" id="GO:0015254">
    <property type="term" value="F:glycerol channel activity"/>
    <property type="evidence" value="ECO:0007669"/>
    <property type="project" value="TreeGrafter"/>
</dbReference>
<evidence type="ECO:0000256" key="8">
    <source>
        <dbReference type="SAM" id="Phobius"/>
    </source>
</evidence>
<gene>
    <name evidence="9" type="primary">glpF</name>
    <name evidence="9" type="ORF">UC8_02110</name>
</gene>
<feature type="transmembrane region" description="Helical" evidence="8">
    <location>
        <begin position="225"/>
        <end position="247"/>
    </location>
</feature>
<evidence type="ECO:0000313" key="10">
    <source>
        <dbReference type="Proteomes" id="UP000325286"/>
    </source>
</evidence>
<evidence type="ECO:0000256" key="6">
    <source>
        <dbReference type="ARBA" id="ARBA00023136"/>
    </source>
</evidence>
<name>A0A5B9QML1_9BACT</name>
<sequence>MSPFVAEFIGTMMLVLFGNGVVANVVLARTKGNGSGWIVITAGWGIAVFVGAFCAGDFSGAHLNPAVTAAMLIAGKLPWSAGVSYCAAQMLGAITGAALVFLFYREHFKASDDAEGKLACFCTSPNIRNLPQAFFCEVVGTFALILPIFLIVTPSLTQGDVPADTDPTLGLGSLGYLTVGLLVFGIGLSLGGTTGYAINPARDLGPRLVHALWPIPGKRDSDWRYAWVPVVGPLVGGALAAIVYKLIA</sequence>
<evidence type="ECO:0000256" key="1">
    <source>
        <dbReference type="ARBA" id="ARBA00004141"/>
    </source>
</evidence>
<evidence type="ECO:0000313" key="9">
    <source>
        <dbReference type="EMBL" id="QEG38256.1"/>
    </source>
</evidence>
<feature type="transmembrane region" description="Helical" evidence="8">
    <location>
        <begin position="79"/>
        <end position="104"/>
    </location>
</feature>
<dbReference type="RefSeq" id="WP_068134884.1">
    <property type="nucleotide sequence ID" value="NZ_CP042914.1"/>
</dbReference>